<dbReference type="PROSITE" id="PS00108">
    <property type="entry name" value="PROTEIN_KINASE_ST"/>
    <property type="match status" value="1"/>
</dbReference>
<dbReference type="PROSITE" id="PS51285">
    <property type="entry name" value="AGC_KINASE_CTER"/>
    <property type="match status" value="1"/>
</dbReference>
<evidence type="ECO:0000256" key="1">
    <source>
        <dbReference type="ARBA" id="ARBA00012513"/>
    </source>
</evidence>
<keyword evidence="14" id="KW-1185">Reference proteome</keyword>
<keyword evidence="3" id="KW-0808">Transferase</keyword>
<evidence type="ECO:0000256" key="3">
    <source>
        <dbReference type="ARBA" id="ARBA00022679"/>
    </source>
</evidence>
<evidence type="ECO:0000259" key="11">
    <source>
        <dbReference type="PROSITE" id="PS50011"/>
    </source>
</evidence>
<dbReference type="EMBL" id="CAMPGE010010913">
    <property type="protein sequence ID" value="CAI2369758.1"/>
    <property type="molecule type" value="Genomic_DNA"/>
</dbReference>
<evidence type="ECO:0000256" key="5">
    <source>
        <dbReference type="ARBA" id="ARBA00022777"/>
    </source>
</evidence>
<keyword evidence="6 9" id="KW-0067">ATP-binding</keyword>
<evidence type="ECO:0000256" key="9">
    <source>
        <dbReference type="PROSITE-ProRule" id="PRU10141"/>
    </source>
</evidence>
<evidence type="ECO:0000256" key="6">
    <source>
        <dbReference type="ARBA" id="ARBA00022840"/>
    </source>
</evidence>
<dbReference type="AlphaFoldDB" id="A0AAD1UI07"/>
<dbReference type="PROSITE" id="PS50011">
    <property type="entry name" value="PROTEIN_KINASE_DOM"/>
    <property type="match status" value="1"/>
</dbReference>
<dbReference type="PANTHER" id="PTHR24356:SF374">
    <property type="entry name" value="PROTEIN KINASE DOMAIN-CONTAINING PROTEIN"/>
    <property type="match status" value="1"/>
</dbReference>
<dbReference type="InterPro" id="IPR050236">
    <property type="entry name" value="Ser_Thr_kinase_AGC"/>
</dbReference>
<dbReference type="PROSITE" id="PS00107">
    <property type="entry name" value="PROTEIN_KINASE_ATP"/>
    <property type="match status" value="1"/>
</dbReference>
<evidence type="ECO:0000259" key="12">
    <source>
        <dbReference type="PROSITE" id="PS51285"/>
    </source>
</evidence>
<dbReference type="InterPro" id="IPR000961">
    <property type="entry name" value="AGC-kinase_C"/>
</dbReference>
<keyword evidence="2 10" id="KW-0723">Serine/threonine-protein kinase</keyword>
<dbReference type="Pfam" id="PF00069">
    <property type="entry name" value="Pkinase"/>
    <property type="match status" value="1"/>
</dbReference>
<dbReference type="Proteomes" id="UP001295684">
    <property type="component" value="Unassembled WGS sequence"/>
</dbReference>
<dbReference type="Gene3D" id="3.30.200.20">
    <property type="entry name" value="Phosphorylase Kinase, domain 1"/>
    <property type="match status" value="1"/>
</dbReference>
<dbReference type="SMART" id="SM00220">
    <property type="entry name" value="S_TKc"/>
    <property type="match status" value="1"/>
</dbReference>
<comment type="caution">
    <text evidence="13">The sequence shown here is derived from an EMBL/GenBank/DDBJ whole genome shotgun (WGS) entry which is preliminary data.</text>
</comment>
<evidence type="ECO:0000313" key="13">
    <source>
        <dbReference type="EMBL" id="CAI2369758.1"/>
    </source>
</evidence>
<dbReference type="InterPro" id="IPR000719">
    <property type="entry name" value="Prot_kinase_dom"/>
</dbReference>
<name>A0AAD1UI07_EUPCR</name>
<dbReference type="PANTHER" id="PTHR24356">
    <property type="entry name" value="SERINE/THREONINE-PROTEIN KINASE"/>
    <property type="match status" value="1"/>
</dbReference>
<feature type="domain" description="Protein kinase" evidence="11">
    <location>
        <begin position="26"/>
        <end position="292"/>
    </location>
</feature>
<accession>A0AAD1UI07</accession>
<dbReference type="InterPro" id="IPR011009">
    <property type="entry name" value="Kinase-like_dom_sf"/>
</dbReference>
<evidence type="ECO:0000256" key="8">
    <source>
        <dbReference type="ARBA" id="ARBA00048679"/>
    </source>
</evidence>
<dbReference type="EC" id="2.7.11.1" evidence="1"/>
<evidence type="ECO:0000256" key="7">
    <source>
        <dbReference type="ARBA" id="ARBA00047899"/>
    </source>
</evidence>
<evidence type="ECO:0000256" key="2">
    <source>
        <dbReference type="ARBA" id="ARBA00022527"/>
    </source>
</evidence>
<reference evidence="13" key="1">
    <citation type="submission" date="2023-07" db="EMBL/GenBank/DDBJ databases">
        <authorList>
            <consortium name="AG Swart"/>
            <person name="Singh M."/>
            <person name="Singh A."/>
            <person name="Seah K."/>
            <person name="Emmerich C."/>
        </authorList>
    </citation>
    <scope>NUCLEOTIDE SEQUENCE</scope>
    <source>
        <strain evidence="13">DP1</strain>
    </source>
</reference>
<evidence type="ECO:0000256" key="10">
    <source>
        <dbReference type="RuleBase" id="RU000304"/>
    </source>
</evidence>
<comment type="similarity">
    <text evidence="10">Belongs to the protein kinase superfamily.</text>
</comment>
<dbReference type="GO" id="GO:0035556">
    <property type="term" value="P:intracellular signal transduction"/>
    <property type="evidence" value="ECO:0007669"/>
    <property type="project" value="TreeGrafter"/>
</dbReference>
<dbReference type="GO" id="GO:0004674">
    <property type="term" value="F:protein serine/threonine kinase activity"/>
    <property type="evidence" value="ECO:0007669"/>
    <property type="project" value="UniProtKB-KW"/>
</dbReference>
<feature type="domain" description="AGC-kinase C-terminal" evidence="12">
    <location>
        <begin position="293"/>
        <end position="361"/>
    </location>
</feature>
<sequence>MGSCALSSKKRKTIYEQSPKINKSCFNMKYAIGRGGFGKVWKVEYKRDNNIYAMKILSKARIIGKNCVKSIMNERKILEILDCPFLVNLKFAFQDHHNCYLVTDLMSGGDLRYAFIQKKTFTEDQAKFIIGAILIGLDYIHDYNIIHNDIKPENIVFDNEGYPRITDFGISICSTNNWDSKILPGCDARCIGTLGYMAPEKIFNTGYSRMVDFYALGVILYEFILGRKPYKCKDRKELKEKMKNDPAFISKSEHPDTWSSDARNFANRLLDKSETDRIGSEGIEEILTHPWFDDLDWDKLENRELTPPYIPETESDNFHSHNVNKTDRWMNENKTVLEKSKQMLRHPTVQDLFKDYGYFPC</sequence>
<gene>
    <name evidence="13" type="ORF">ECRASSUSDP1_LOCUS11061</name>
</gene>
<evidence type="ECO:0000256" key="4">
    <source>
        <dbReference type="ARBA" id="ARBA00022741"/>
    </source>
</evidence>
<comment type="catalytic activity">
    <reaction evidence="7">
        <text>L-threonyl-[protein] + ATP = O-phospho-L-threonyl-[protein] + ADP + H(+)</text>
        <dbReference type="Rhea" id="RHEA:46608"/>
        <dbReference type="Rhea" id="RHEA-COMP:11060"/>
        <dbReference type="Rhea" id="RHEA-COMP:11605"/>
        <dbReference type="ChEBI" id="CHEBI:15378"/>
        <dbReference type="ChEBI" id="CHEBI:30013"/>
        <dbReference type="ChEBI" id="CHEBI:30616"/>
        <dbReference type="ChEBI" id="CHEBI:61977"/>
        <dbReference type="ChEBI" id="CHEBI:456216"/>
        <dbReference type="EC" id="2.7.11.1"/>
    </reaction>
</comment>
<proteinExistence type="inferred from homology"/>
<dbReference type="SUPFAM" id="SSF56112">
    <property type="entry name" value="Protein kinase-like (PK-like)"/>
    <property type="match status" value="1"/>
</dbReference>
<dbReference type="GO" id="GO:0005524">
    <property type="term" value="F:ATP binding"/>
    <property type="evidence" value="ECO:0007669"/>
    <property type="project" value="UniProtKB-UniRule"/>
</dbReference>
<feature type="binding site" evidence="9">
    <location>
        <position position="65"/>
    </location>
    <ligand>
        <name>ATP</name>
        <dbReference type="ChEBI" id="CHEBI:30616"/>
    </ligand>
</feature>
<comment type="catalytic activity">
    <reaction evidence="8">
        <text>L-seryl-[protein] + ATP = O-phospho-L-seryl-[protein] + ADP + H(+)</text>
        <dbReference type="Rhea" id="RHEA:17989"/>
        <dbReference type="Rhea" id="RHEA-COMP:9863"/>
        <dbReference type="Rhea" id="RHEA-COMP:11604"/>
        <dbReference type="ChEBI" id="CHEBI:15378"/>
        <dbReference type="ChEBI" id="CHEBI:29999"/>
        <dbReference type="ChEBI" id="CHEBI:30616"/>
        <dbReference type="ChEBI" id="CHEBI:83421"/>
        <dbReference type="ChEBI" id="CHEBI:456216"/>
        <dbReference type="EC" id="2.7.11.1"/>
    </reaction>
</comment>
<keyword evidence="5" id="KW-0418">Kinase</keyword>
<dbReference type="InterPro" id="IPR008271">
    <property type="entry name" value="Ser/Thr_kinase_AS"/>
</dbReference>
<protein>
    <recommendedName>
        <fullName evidence="1">non-specific serine/threonine protein kinase</fullName>
        <ecNumber evidence="1">2.7.11.1</ecNumber>
    </recommendedName>
</protein>
<organism evidence="13 14">
    <name type="scientific">Euplotes crassus</name>
    <dbReference type="NCBI Taxonomy" id="5936"/>
    <lineage>
        <taxon>Eukaryota</taxon>
        <taxon>Sar</taxon>
        <taxon>Alveolata</taxon>
        <taxon>Ciliophora</taxon>
        <taxon>Intramacronucleata</taxon>
        <taxon>Spirotrichea</taxon>
        <taxon>Hypotrichia</taxon>
        <taxon>Euplotida</taxon>
        <taxon>Euplotidae</taxon>
        <taxon>Moneuplotes</taxon>
    </lineage>
</organism>
<dbReference type="Gene3D" id="1.10.510.10">
    <property type="entry name" value="Transferase(Phosphotransferase) domain 1"/>
    <property type="match status" value="1"/>
</dbReference>
<dbReference type="InterPro" id="IPR017441">
    <property type="entry name" value="Protein_kinase_ATP_BS"/>
</dbReference>
<keyword evidence="4 9" id="KW-0547">Nucleotide-binding</keyword>
<evidence type="ECO:0000313" key="14">
    <source>
        <dbReference type="Proteomes" id="UP001295684"/>
    </source>
</evidence>